<dbReference type="Proteomes" id="UP001500457">
    <property type="component" value="Unassembled WGS sequence"/>
</dbReference>
<dbReference type="NCBIfam" id="TIGR01144">
    <property type="entry name" value="ATP_synt_b"/>
    <property type="match status" value="1"/>
</dbReference>
<dbReference type="InterPro" id="IPR005864">
    <property type="entry name" value="ATP_synth_F0_bsu_bac"/>
</dbReference>
<keyword evidence="18" id="KW-1185">Reference proteome</keyword>
<dbReference type="InterPro" id="IPR002146">
    <property type="entry name" value="ATP_synth_b/b'su_bac/chlpt"/>
</dbReference>
<feature type="transmembrane region" description="Helical" evidence="14">
    <location>
        <begin position="20"/>
        <end position="41"/>
    </location>
</feature>
<keyword evidence="11 14" id="KW-0066">ATP synthesis</keyword>
<proteinExistence type="inferred from homology"/>
<keyword evidence="8 14" id="KW-1133">Transmembrane helix</keyword>
<comment type="caution">
    <text evidence="17">The sequence shown here is derived from an EMBL/GenBank/DDBJ whole genome shotgun (WGS) entry which is preliminary data.</text>
</comment>
<feature type="region of interest" description="Disordered" evidence="16">
    <location>
        <begin position="99"/>
        <end position="132"/>
    </location>
</feature>
<dbReference type="RefSeq" id="WP_274232253.1">
    <property type="nucleotide sequence ID" value="NZ_BAABHQ010000024.1"/>
</dbReference>
<evidence type="ECO:0000256" key="2">
    <source>
        <dbReference type="ARBA" id="ARBA00005513"/>
    </source>
</evidence>
<keyword evidence="10 14" id="KW-0472">Membrane</keyword>
<protein>
    <recommendedName>
        <fullName evidence="14">ATP synthase subunit b</fullName>
    </recommendedName>
    <alternativeName>
        <fullName evidence="14">ATP synthase F(0) sector subunit b</fullName>
    </alternativeName>
    <alternativeName>
        <fullName evidence="14">ATPase subunit I</fullName>
    </alternativeName>
    <alternativeName>
        <fullName evidence="14">F-type ATPase subunit b</fullName>
        <shortName evidence="14">F-ATPase subunit b</shortName>
    </alternativeName>
</protein>
<accession>A0ABP9F418</accession>
<sequence>MSLTQLLAEEQPAGKPYATLPHTAEIIVGLVAFALLIYVLYRYAWPNLVSSHEDTKKQIESGIARAEAMEADAKAELARNRERLAGVDDETARIRDDARADAERIGQDMDNRAAEEAERIRAQGRQSLEASRSRAVAELRAETGRQSVELSRRIVESALSDDASRGQSVDRFLDELEAMGGSGNGTGSGSGDGSGSGSGTPGTSAAFGTAGAAGPSTTPTQGNGAQS</sequence>
<comment type="function">
    <text evidence="14">Component of the F(0) channel, it forms part of the peripheral stalk, linking F(1) to F(0).</text>
</comment>
<comment type="similarity">
    <text evidence="2 14 15">Belongs to the ATPase B chain family.</text>
</comment>
<evidence type="ECO:0000256" key="5">
    <source>
        <dbReference type="ARBA" id="ARBA00022547"/>
    </source>
</evidence>
<evidence type="ECO:0000256" key="15">
    <source>
        <dbReference type="RuleBase" id="RU003848"/>
    </source>
</evidence>
<evidence type="ECO:0000256" key="7">
    <source>
        <dbReference type="ARBA" id="ARBA00022781"/>
    </source>
</evidence>
<feature type="compositionally biased region" description="Basic and acidic residues" evidence="16">
    <location>
        <begin position="99"/>
        <end position="121"/>
    </location>
</feature>
<comment type="subunit">
    <text evidence="13 14">F-type ATPases have 2 components, F(1) - the catalytic core - and F(0) - the membrane proton channel. F(1) has five subunits: alpha(3), beta(3), gamma(1), delta(1), epsilon(1). F(0) has three main subunits: a(1), b(2) and c(10-14). The alpha and beta chains form an alternating ring which encloses part of the gamma chain. F(1) is attached to F(0) by a central stalk formed by the gamma and epsilon chains, while a peripheral stalk is formed by the delta and b chains.</text>
</comment>
<evidence type="ECO:0000313" key="18">
    <source>
        <dbReference type="Proteomes" id="UP001500457"/>
    </source>
</evidence>
<evidence type="ECO:0000256" key="6">
    <source>
        <dbReference type="ARBA" id="ARBA00022692"/>
    </source>
</evidence>
<organism evidence="17 18">
    <name type="scientific">Actinomycetospora straminea</name>
    <dbReference type="NCBI Taxonomy" id="663607"/>
    <lineage>
        <taxon>Bacteria</taxon>
        <taxon>Bacillati</taxon>
        <taxon>Actinomycetota</taxon>
        <taxon>Actinomycetes</taxon>
        <taxon>Pseudonocardiales</taxon>
        <taxon>Pseudonocardiaceae</taxon>
        <taxon>Actinomycetospora</taxon>
    </lineage>
</organism>
<evidence type="ECO:0000256" key="12">
    <source>
        <dbReference type="ARBA" id="ARBA00025198"/>
    </source>
</evidence>
<comment type="function">
    <text evidence="12 14">F(1)F(0) ATP synthase produces ATP from ADP in the presence of a proton or sodium gradient. F-type ATPases consist of two structural domains, F(1) containing the extramembraneous catalytic core and F(0) containing the membrane proton channel, linked together by a central stalk and a peripheral stalk. During catalysis, ATP synthesis in the catalytic domain of F(1) is coupled via a rotary mechanism of the central stalk subunits to proton translocation.</text>
</comment>
<dbReference type="Pfam" id="PF00430">
    <property type="entry name" value="ATP-synt_B"/>
    <property type="match status" value="1"/>
</dbReference>
<name>A0ABP9F418_9PSEU</name>
<dbReference type="PANTHER" id="PTHR33445">
    <property type="entry name" value="ATP SYNTHASE SUBUNIT B', CHLOROPLASTIC"/>
    <property type="match status" value="1"/>
</dbReference>
<feature type="region of interest" description="Disordered" evidence="16">
    <location>
        <begin position="176"/>
        <end position="227"/>
    </location>
</feature>
<keyword evidence="9 14" id="KW-0406">Ion transport</keyword>
<dbReference type="EMBL" id="BAABHQ010000024">
    <property type="protein sequence ID" value="GAA4893665.1"/>
    <property type="molecule type" value="Genomic_DNA"/>
</dbReference>
<evidence type="ECO:0000256" key="1">
    <source>
        <dbReference type="ARBA" id="ARBA00004162"/>
    </source>
</evidence>
<dbReference type="HAMAP" id="MF_01398">
    <property type="entry name" value="ATP_synth_b_bprime"/>
    <property type="match status" value="1"/>
</dbReference>
<evidence type="ECO:0000256" key="4">
    <source>
        <dbReference type="ARBA" id="ARBA00022475"/>
    </source>
</evidence>
<dbReference type="SUPFAM" id="SSF81573">
    <property type="entry name" value="F1F0 ATP synthase subunit B, membrane domain"/>
    <property type="match status" value="1"/>
</dbReference>
<keyword evidence="5 14" id="KW-0138">CF(0)</keyword>
<dbReference type="Gene3D" id="1.20.5.620">
    <property type="entry name" value="F1F0 ATP synthase subunit B, membrane domain"/>
    <property type="match status" value="1"/>
</dbReference>
<feature type="compositionally biased region" description="Low complexity" evidence="16">
    <location>
        <begin position="201"/>
        <end position="227"/>
    </location>
</feature>
<keyword evidence="3 14" id="KW-0813">Transport</keyword>
<keyword evidence="6 14" id="KW-0812">Transmembrane</keyword>
<evidence type="ECO:0000256" key="9">
    <source>
        <dbReference type="ARBA" id="ARBA00023065"/>
    </source>
</evidence>
<evidence type="ECO:0000256" key="3">
    <source>
        <dbReference type="ARBA" id="ARBA00022448"/>
    </source>
</evidence>
<evidence type="ECO:0000256" key="13">
    <source>
        <dbReference type="ARBA" id="ARBA00025830"/>
    </source>
</evidence>
<evidence type="ECO:0000256" key="16">
    <source>
        <dbReference type="SAM" id="MobiDB-lite"/>
    </source>
</evidence>
<keyword evidence="4 14" id="KW-1003">Cell membrane</keyword>
<gene>
    <name evidence="14" type="primary">atpF</name>
    <name evidence="17" type="ORF">GCM10023203_54760</name>
</gene>
<feature type="compositionally biased region" description="Gly residues" evidence="16">
    <location>
        <begin position="180"/>
        <end position="200"/>
    </location>
</feature>
<reference evidence="18" key="1">
    <citation type="journal article" date="2019" name="Int. J. Syst. Evol. Microbiol.">
        <title>The Global Catalogue of Microorganisms (GCM) 10K type strain sequencing project: providing services to taxonomists for standard genome sequencing and annotation.</title>
        <authorList>
            <consortium name="The Broad Institute Genomics Platform"/>
            <consortium name="The Broad Institute Genome Sequencing Center for Infectious Disease"/>
            <person name="Wu L."/>
            <person name="Ma J."/>
        </authorList>
    </citation>
    <scope>NUCLEOTIDE SEQUENCE [LARGE SCALE GENOMIC DNA]</scope>
    <source>
        <strain evidence="18">JCM 17983</strain>
    </source>
</reference>
<evidence type="ECO:0000256" key="11">
    <source>
        <dbReference type="ARBA" id="ARBA00023310"/>
    </source>
</evidence>
<comment type="subcellular location">
    <subcellularLocation>
        <location evidence="1 14">Cell membrane</location>
        <topology evidence="1 14">Single-pass membrane protein</topology>
    </subcellularLocation>
</comment>
<dbReference type="InterPro" id="IPR050059">
    <property type="entry name" value="ATP_synthase_B_chain"/>
</dbReference>
<keyword evidence="7 14" id="KW-0375">Hydrogen ion transport</keyword>
<evidence type="ECO:0000256" key="14">
    <source>
        <dbReference type="HAMAP-Rule" id="MF_01398"/>
    </source>
</evidence>
<evidence type="ECO:0000313" key="17">
    <source>
        <dbReference type="EMBL" id="GAA4893665.1"/>
    </source>
</evidence>
<dbReference type="InterPro" id="IPR028987">
    <property type="entry name" value="ATP_synth_B-like_membr_sf"/>
</dbReference>
<evidence type="ECO:0000256" key="8">
    <source>
        <dbReference type="ARBA" id="ARBA00022989"/>
    </source>
</evidence>
<evidence type="ECO:0000256" key="10">
    <source>
        <dbReference type="ARBA" id="ARBA00023136"/>
    </source>
</evidence>
<dbReference type="PANTHER" id="PTHR33445:SF1">
    <property type="entry name" value="ATP SYNTHASE SUBUNIT B"/>
    <property type="match status" value="1"/>
</dbReference>
<dbReference type="CDD" id="cd06503">
    <property type="entry name" value="ATP-synt_Fo_b"/>
    <property type="match status" value="1"/>
</dbReference>